<keyword evidence="3" id="KW-1185">Reference proteome</keyword>
<dbReference type="EMBL" id="CP014796">
    <property type="protein sequence ID" value="APX22893.1"/>
    <property type="molecule type" value="Genomic_DNA"/>
</dbReference>
<dbReference type="RefSeq" id="WP_017470147.1">
    <property type="nucleotide sequence ID" value="NZ_BMEW01000004.1"/>
</dbReference>
<evidence type="ECO:0000313" key="2">
    <source>
        <dbReference type="EMBL" id="APX22893.1"/>
    </source>
</evidence>
<evidence type="ECO:0000313" key="3">
    <source>
        <dbReference type="Proteomes" id="UP000186559"/>
    </source>
</evidence>
<evidence type="ECO:0000256" key="1">
    <source>
        <dbReference type="SAM" id="MobiDB-lite"/>
    </source>
</evidence>
<accession>A0A1U7D461</accession>
<name>A0A1U7D461_9RHOB</name>
<dbReference type="Proteomes" id="UP000186559">
    <property type="component" value="Chromosome"/>
</dbReference>
<dbReference type="STRING" id="1229727.Ga0080559_TMP2097"/>
<feature type="region of interest" description="Disordered" evidence="1">
    <location>
        <begin position="58"/>
        <end position="84"/>
    </location>
</feature>
<sequence length="105" mass="11517">MMETSSQIENLAYNAAEARFEALVTFHTDGGRLRVASSYEAPLDADPQEVERGIMADAMGPRDAPGRLQSRLKPSASEPDNVRFFPKTPLGGALEWLRRLNGRAA</sequence>
<reference evidence="2 3" key="1">
    <citation type="submission" date="2016-03" db="EMBL/GenBank/DDBJ databases">
        <title>Deep-sea bacteria in the southern Pacific.</title>
        <authorList>
            <person name="Tang K."/>
        </authorList>
    </citation>
    <scope>NUCLEOTIDE SEQUENCE [LARGE SCALE GENOMIC DNA]</scope>
    <source>
        <strain evidence="2 3">JLT2016</strain>
    </source>
</reference>
<dbReference type="KEGG" id="tpro:Ga0080559_TMP2097"/>
<proteinExistence type="predicted"/>
<dbReference type="AlphaFoldDB" id="A0A1U7D461"/>
<gene>
    <name evidence="2" type="ORF">Ga0080559_TMP2097</name>
</gene>
<dbReference type="OrthoDB" id="7862430at2"/>
<organism evidence="2 3">
    <name type="scientific">Salipiger profundus</name>
    <dbReference type="NCBI Taxonomy" id="1229727"/>
    <lineage>
        <taxon>Bacteria</taxon>
        <taxon>Pseudomonadati</taxon>
        <taxon>Pseudomonadota</taxon>
        <taxon>Alphaproteobacteria</taxon>
        <taxon>Rhodobacterales</taxon>
        <taxon>Roseobacteraceae</taxon>
        <taxon>Salipiger</taxon>
    </lineage>
</organism>
<protein>
    <submittedName>
        <fullName evidence="2">Uncharacterized protein</fullName>
    </submittedName>
</protein>